<dbReference type="GO" id="GO:0015833">
    <property type="term" value="P:peptide transport"/>
    <property type="evidence" value="ECO:0007669"/>
    <property type="project" value="TreeGrafter"/>
</dbReference>
<evidence type="ECO:0000256" key="1">
    <source>
        <dbReference type="ARBA" id="ARBA00004418"/>
    </source>
</evidence>
<evidence type="ECO:0000256" key="4">
    <source>
        <dbReference type="ARBA" id="ARBA00022729"/>
    </source>
</evidence>
<evidence type="ECO:0000259" key="6">
    <source>
        <dbReference type="Pfam" id="PF00496"/>
    </source>
</evidence>
<comment type="caution">
    <text evidence="7">The sequence shown here is derived from an EMBL/GenBank/DDBJ whole genome shotgun (WGS) entry which is preliminary data.</text>
</comment>
<dbReference type="GO" id="GO:0030288">
    <property type="term" value="C:outer membrane-bounded periplasmic space"/>
    <property type="evidence" value="ECO:0007669"/>
    <property type="project" value="UniProtKB-ARBA"/>
</dbReference>
<name>A0A9X0UGJ8_9PROT</name>
<dbReference type="RefSeq" id="WP_186773740.1">
    <property type="nucleotide sequence ID" value="NZ_JACOMF010000104.1"/>
</dbReference>
<reference evidence="7" key="1">
    <citation type="submission" date="2020-08" db="EMBL/GenBank/DDBJ databases">
        <authorList>
            <person name="Hu Y."/>
            <person name="Nguyen S.V."/>
            <person name="Li F."/>
            <person name="Fanning S."/>
        </authorList>
    </citation>
    <scope>NUCLEOTIDE SEQUENCE</scope>
    <source>
        <strain evidence="7">SYSU D8009</strain>
    </source>
</reference>
<dbReference type="Gene3D" id="3.90.76.10">
    <property type="entry name" value="Dipeptide-binding Protein, Domain 1"/>
    <property type="match status" value="1"/>
</dbReference>
<dbReference type="Proteomes" id="UP000600101">
    <property type="component" value="Unassembled WGS sequence"/>
</dbReference>
<sequence length="531" mass="58510">MQCRIPATAAMLSAALAVVTPTAAQQPARGIIIGAQTPPSSLDPHYHNTTQNNAALGQIFERLFELTPRGTLEPRLAERVRALDDTTWEVTLRAGVRFHDGTPFEADDIAWTYARIPQVANSPALFTAAVRTITAVEVKDPRTVILRTREPNPMLPADLASPVILSRRVHGAAGQAPATSEFNSGALAIGTGPYRLVSFALGDRMELARNEQYWGPAEPWDRVTFRYIPQPGSRVAALLAGEVDLIDYVPSQDMARLERDARFRLFGTDSISTVYLAPDAMRDTTPFATDNQGRPLAKNPLADRRVREALSLAIPRSAIAQRLYQGQATPADQFAAPAAEHRLEGQPPLAFDPARARALLAEAGYPEGFRLTVHGPVNFFPSDDNLLQAVAQSFTRVGVETQIQTLPGPTLFTRATNREFSMFITFFSSWYAINPIRQVVMTRDPVLGFGPFNRTRYSNPAVDRPAAEALVTMDEERRRALTHEAIRAMMEDKAVIPVVVLRYAWAGRRDRVTYEASPGGWTTSLYARPVP</sequence>
<keyword evidence="8" id="KW-1185">Reference proteome</keyword>
<evidence type="ECO:0000256" key="2">
    <source>
        <dbReference type="ARBA" id="ARBA00005695"/>
    </source>
</evidence>
<protein>
    <submittedName>
        <fullName evidence="7">ABC transporter substrate-binding protein</fullName>
    </submittedName>
</protein>
<evidence type="ECO:0000256" key="3">
    <source>
        <dbReference type="ARBA" id="ARBA00022448"/>
    </source>
</evidence>
<feature type="signal peptide" evidence="5">
    <location>
        <begin position="1"/>
        <end position="24"/>
    </location>
</feature>
<dbReference type="PANTHER" id="PTHR30290">
    <property type="entry name" value="PERIPLASMIC BINDING COMPONENT OF ABC TRANSPORTER"/>
    <property type="match status" value="1"/>
</dbReference>
<evidence type="ECO:0000313" key="8">
    <source>
        <dbReference type="Proteomes" id="UP000600101"/>
    </source>
</evidence>
<proteinExistence type="inferred from homology"/>
<evidence type="ECO:0000256" key="5">
    <source>
        <dbReference type="SAM" id="SignalP"/>
    </source>
</evidence>
<dbReference type="CDD" id="cd08498">
    <property type="entry name" value="PBP2_NikA_DppA_OppA_like_2"/>
    <property type="match status" value="1"/>
</dbReference>
<feature type="chain" id="PRO_5040720978" evidence="5">
    <location>
        <begin position="25"/>
        <end position="531"/>
    </location>
</feature>
<dbReference type="InterPro" id="IPR039424">
    <property type="entry name" value="SBP_5"/>
</dbReference>
<dbReference type="Gene3D" id="3.40.190.10">
    <property type="entry name" value="Periplasmic binding protein-like II"/>
    <property type="match status" value="1"/>
</dbReference>
<gene>
    <name evidence="7" type="ORF">H7965_27570</name>
</gene>
<dbReference type="GO" id="GO:1904680">
    <property type="term" value="F:peptide transmembrane transporter activity"/>
    <property type="evidence" value="ECO:0007669"/>
    <property type="project" value="TreeGrafter"/>
</dbReference>
<dbReference type="PANTHER" id="PTHR30290:SF9">
    <property type="entry name" value="OLIGOPEPTIDE-BINDING PROTEIN APPA"/>
    <property type="match status" value="1"/>
</dbReference>
<organism evidence="7 8">
    <name type="scientific">Siccirubricoccus deserti</name>
    <dbReference type="NCBI Taxonomy" id="2013562"/>
    <lineage>
        <taxon>Bacteria</taxon>
        <taxon>Pseudomonadati</taxon>
        <taxon>Pseudomonadota</taxon>
        <taxon>Alphaproteobacteria</taxon>
        <taxon>Acetobacterales</taxon>
        <taxon>Roseomonadaceae</taxon>
        <taxon>Siccirubricoccus</taxon>
    </lineage>
</organism>
<dbReference type="Gene3D" id="3.10.105.10">
    <property type="entry name" value="Dipeptide-binding Protein, Domain 3"/>
    <property type="match status" value="1"/>
</dbReference>
<dbReference type="Pfam" id="PF00496">
    <property type="entry name" value="SBP_bac_5"/>
    <property type="match status" value="1"/>
</dbReference>
<comment type="subcellular location">
    <subcellularLocation>
        <location evidence="1">Periplasm</location>
    </subcellularLocation>
</comment>
<dbReference type="InterPro" id="IPR030678">
    <property type="entry name" value="Peptide/Ni-bd"/>
</dbReference>
<dbReference type="SUPFAM" id="SSF53850">
    <property type="entry name" value="Periplasmic binding protein-like II"/>
    <property type="match status" value="1"/>
</dbReference>
<dbReference type="InterPro" id="IPR000914">
    <property type="entry name" value="SBP_5_dom"/>
</dbReference>
<dbReference type="AlphaFoldDB" id="A0A9X0UGJ8"/>
<dbReference type="EMBL" id="JACOMF010000104">
    <property type="protein sequence ID" value="MBC4019003.1"/>
    <property type="molecule type" value="Genomic_DNA"/>
</dbReference>
<keyword evidence="4 5" id="KW-0732">Signal</keyword>
<accession>A0A9X0UGJ8</accession>
<feature type="domain" description="Solute-binding protein family 5" evidence="6">
    <location>
        <begin position="72"/>
        <end position="431"/>
    </location>
</feature>
<dbReference type="GO" id="GO:0043190">
    <property type="term" value="C:ATP-binding cassette (ABC) transporter complex"/>
    <property type="evidence" value="ECO:0007669"/>
    <property type="project" value="InterPro"/>
</dbReference>
<evidence type="ECO:0000313" key="7">
    <source>
        <dbReference type="EMBL" id="MBC4019003.1"/>
    </source>
</evidence>
<keyword evidence="3" id="KW-0813">Transport</keyword>
<dbReference type="PIRSF" id="PIRSF002741">
    <property type="entry name" value="MppA"/>
    <property type="match status" value="1"/>
</dbReference>
<comment type="similarity">
    <text evidence="2">Belongs to the bacterial solute-binding protein 5 family.</text>
</comment>